<accession>A0ACC0K794</accession>
<comment type="caution">
    <text evidence="1">The sequence shown here is derived from an EMBL/GenBank/DDBJ whole genome shotgun (WGS) entry which is preliminary data.</text>
</comment>
<evidence type="ECO:0000313" key="1">
    <source>
        <dbReference type="EMBL" id="KAI8432283.1"/>
    </source>
</evidence>
<keyword evidence="2" id="KW-1185">Reference proteome</keyword>
<reference evidence="1 2" key="1">
    <citation type="journal article" date="2022" name="Genome Biol. Evol.">
        <title>The Spruce Budworm Genome: Reconstructing the Evolutionary History of Antifreeze Proteins.</title>
        <authorList>
            <person name="Beliveau C."/>
            <person name="Gagne P."/>
            <person name="Picq S."/>
            <person name="Vernygora O."/>
            <person name="Keeling C.I."/>
            <person name="Pinkney K."/>
            <person name="Doucet D."/>
            <person name="Wen F."/>
            <person name="Johnston J.S."/>
            <person name="Maaroufi H."/>
            <person name="Boyle B."/>
            <person name="Laroche J."/>
            <person name="Dewar K."/>
            <person name="Juretic N."/>
            <person name="Blackburn G."/>
            <person name="Nisole A."/>
            <person name="Brunet B."/>
            <person name="Brandao M."/>
            <person name="Lumley L."/>
            <person name="Duan J."/>
            <person name="Quan G."/>
            <person name="Lucarotti C.J."/>
            <person name="Roe A.D."/>
            <person name="Sperling F.A.H."/>
            <person name="Levesque R.C."/>
            <person name="Cusson M."/>
        </authorList>
    </citation>
    <scope>NUCLEOTIDE SEQUENCE [LARGE SCALE GENOMIC DNA]</scope>
    <source>
        <strain evidence="1">Glfc:IPQL:Cfum</strain>
    </source>
</reference>
<name>A0ACC0K794_CHOFU</name>
<proteinExistence type="predicted"/>
<protein>
    <submittedName>
        <fullName evidence="1">Uncharacterized protein</fullName>
    </submittedName>
</protein>
<sequence>MDFVGFKLLYQVMASQDMGLTSVTVPVMRNNECSAIYGNFIQNHHLCTNGAGGRGACGGIPWPLVVTNNWRRILIGVSSFVAQDGCHIGLPSGYSRVTAFLSWILSI</sequence>
<dbReference type="EMBL" id="CM046107">
    <property type="protein sequence ID" value="KAI8432283.1"/>
    <property type="molecule type" value="Genomic_DNA"/>
</dbReference>
<dbReference type="Proteomes" id="UP001064048">
    <property type="component" value="Chromosome 7"/>
</dbReference>
<gene>
    <name evidence="1" type="ORF">MSG28_004710</name>
</gene>
<organism evidence="1 2">
    <name type="scientific">Choristoneura fumiferana</name>
    <name type="common">Spruce budworm moth</name>
    <name type="synonym">Archips fumiferana</name>
    <dbReference type="NCBI Taxonomy" id="7141"/>
    <lineage>
        <taxon>Eukaryota</taxon>
        <taxon>Metazoa</taxon>
        <taxon>Ecdysozoa</taxon>
        <taxon>Arthropoda</taxon>
        <taxon>Hexapoda</taxon>
        <taxon>Insecta</taxon>
        <taxon>Pterygota</taxon>
        <taxon>Neoptera</taxon>
        <taxon>Endopterygota</taxon>
        <taxon>Lepidoptera</taxon>
        <taxon>Glossata</taxon>
        <taxon>Ditrysia</taxon>
        <taxon>Tortricoidea</taxon>
        <taxon>Tortricidae</taxon>
        <taxon>Tortricinae</taxon>
        <taxon>Choristoneura</taxon>
    </lineage>
</organism>
<evidence type="ECO:0000313" key="2">
    <source>
        <dbReference type="Proteomes" id="UP001064048"/>
    </source>
</evidence>